<organism evidence="2 3">
    <name type="scientific">Daphnia sinensis</name>
    <dbReference type="NCBI Taxonomy" id="1820382"/>
    <lineage>
        <taxon>Eukaryota</taxon>
        <taxon>Metazoa</taxon>
        <taxon>Ecdysozoa</taxon>
        <taxon>Arthropoda</taxon>
        <taxon>Crustacea</taxon>
        <taxon>Branchiopoda</taxon>
        <taxon>Diplostraca</taxon>
        <taxon>Cladocera</taxon>
        <taxon>Anomopoda</taxon>
        <taxon>Daphniidae</taxon>
        <taxon>Daphnia</taxon>
        <taxon>Daphnia similis group</taxon>
    </lineage>
</organism>
<dbReference type="GO" id="GO:0003697">
    <property type="term" value="F:single-stranded DNA binding"/>
    <property type="evidence" value="ECO:0007669"/>
    <property type="project" value="TreeGrafter"/>
</dbReference>
<dbReference type="GO" id="GO:0008310">
    <property type="term" value="F:single-stranded DNA 3'-5' DNA exonuclease activity"/>
    <property type="evidence" value="ECO:0007669"/>
    <property type="project" value="TreeGrafter"/>
</dbReference>
<reference evidence="2 3" key="1">
    <citation type="submission" date="2022-05" db="EMBL/GenBank/DDBJ databases">
        <title>A multi-omics perspective on studying reproductive biology in Daphnia sinensis.</title>
        <authorList>
            <person name="Jia J."/>
        </authorList>
    </citation>
    <scope>NUCLEOTIDE SEQUENCE [LARGE SCALE GENOMIC DNA]</scope>
    <source>
        <strain evidence="2 3">WSL</strain>
    </source>
</reference>
<dbReference type="GO" id="GO:0000712">
    <property type="term" value="P:resolution of meiotic recombination intermediates"/>
    <property type="evidence" value="ECO:0007669"/>
    <property type="project" value="TreeGrafter"/>
</dbReference>
<dbReference type="AlphaFoldDB" id="A0AAD5PUF3"/>
<name>A0AAD5PUF3_9CRUS</name>
<accession>A0AAD5PUF3</accession>
<protein>
    <submittedName>
        <fullName evidence="2">Uncharacterized protein</fullName>
    </submittedName>
</protein>
<comment type="caution">
    <text evidence="2">The sequence shown here is derived from an EMBL/GenBank/DDBJ whole genome shotgun (WGS) entry which is preliminary data.</text>
</comment>
<evidence type="ECO:0000256" key="1">
    <source>
        <dbReference type="SAM" id="Coils"/>
    </source>
</evidence>
<keyword evidence="1" id="KW-0175">Coiled coil</keyword>
<sequence>MATLGSLISKRGGNRGVVTRLLRRINNIMSDQAMERDRKIHELNKKLQKLHDKIKVLETLDSEIVQLLTEEEMATEITNADTINALSYDTRDEAEYVLSTLMAEKKRQKQQPLTSP</sequence>
<feature type="coiled-coil region" evidence="1">
    <location>
        <begin position="33"/>
        <end position="60"/>
    </location>
</feature>
<dbReference type="EMBL" id="WJBH02000005">
    <property type="protein sequence ID" value="KAI9558403.1"/>
    <property type="molecule type" value="Genomic_DNA"/>
</dbReference>
<evidence type="ECO:0000313" key="3">
    <source>
        <dbReference type="Proteomes" id="UP000820818"/>
    </source>
</evidence>
<dbReference type="PANTHER" id="PTHR21166">
    <property type="entry name" value="CELL DIVISION CONTROL PROTEIN 24 OB DOMAIN-CONTAINING PROTEIN-RELATED"/>
    <property type="match status" value="1"/>
</dbReference>
<dbReference type="Proteomes" id="UP000820818">
    <property type="component" value="Linkage Group LG5"/>
</dbReference>
<gene>
    <name evidence="2" type="ORF">GHT06_015183</name>
</gene>
<keyword evidence="3" id="KW-1185">Reference proteome</keyword>
<evidence type="ECO:0000313" key="2">
    <source>
        <dbReference type="EMBL" id="KAI9558403.1"/>
    </source>
</evidence>
<proteinExistence type="predicted"/>
<dbReference type="PANTHER" id="PTHR21166:SF2">
    <property type="entry name" value="CELL DIVISION CONTROL PROTEIN 24 OB DOMAIN-CONTAINING PROTEIN-RELATED"/>
    <property type="match status" value="1"/>
</dbReference>
<dbReference type="InterPro" id="IPR052469">
    <property type="entry name" value="MEIOB"/>
</dbReference>